<dbReference type="Pfam" id="PF02743">
    <property type="entry name" value="dCache_1"/>
    <property type="match status" value="1"/>
</dbReference>
<dbReference type="RefSeq" id="WP_413781017.1">
    <property type="nucleotide sequence ID" value="NZ_JAUOZS010000001.1"/>
</dbReference>
<dbReference type="SUPFAM" id="SSF58104">
    <property type="entry name" value="Methyl-accepting chemotaxis protein (MCP) signaling domain"/>
    <property type="match status" value="1"/>
</dbReference>
<feature type="domain" description="HAMP" evidence="12">
    <location>
        <begin position="300"/>
        <end position="353"/>
    </location>
</feature>
<evidence type="ECO:0000256" key="4">
    <source>
        <dbReference type="ARBA" id="ARBA00022692"/>
    </source>
</evidence>
<protein>
    <submittedName>
        <fullName evidence="13">Methyl-accepting chemotaxis protein</fullName>
    </submittedName>
</protein>
<dbReference type="Gene3D" id="1.10.287.950">
    <property type="entry name" value="Methyl-accepting chemotaxis protein"/>
    <property type="match status" value="1"/>
</dbReference>
<evidence type="ECO:0000259" key="12">
    <source>
        <dbReference type="PROSITE" id="PS50885"/>
    </source>
</evidence>
<comment type="subcellular location">
    <subcellularLocation>
        <location evidence="1">Cell membrane</location>
        <topology evidence="1">Multi-pass membrane protein</topology>
    </subcellularLocation>
</comment>
<dbReference type="CDD" id="cd12914">
    <property type="entry name" value="PDC1_DGC_like"/>
    <property type="match status" value="1"/>
</dbReference>
<evidence type="ECO:0000256" key="2">
    <source>
        <dbReference type="ARBA" id="ARBA00022475"/>
    </source>
</evidence>
<dbReference type="InterPro" id="IPR003660">
    <property type="entry name" value="HAMP_dom"/>
</dbReference>
<keyword evidence="4 10" id="KW-0812">Transmembrane</keyword>
<feature type="transmembrane region" description="Helical" evidence="10">
    <location>
        <begin position="278"/>
        <end position="299"/>
    </location>
</feature>
<evidence type="ECO:0000313" key="14">
    <source>
        <dbReference type="Proteomes" id="UP001254848"/>
    </source>
</evidence>
<dbReference type="CDD" id="cd06225">
    <property type="entry name" value="HAMP"/>
    <property type="match status" value="1"/>
</dbReference>
<evidence type="ECO:0000256" key="8">
    <source>
        <dbReference type="ARBA" id="ARBA00029447"/>
    </source>
</evidence>
<dbReference type="EMBL" id="JAUOZS010000001">
    <property type="protein sequence ID" value="MDT8902536.1"/>
    <property type="molecule type" value="Genomic_DNA"/>
</dbReference>
<name>A0ABU3P0H0_9FIRM</name>
<dbReference type="Pfam" id="PF00015">
    <property type="entry name" value="MCPsignal"/>
    <property type="match status" value="1"/>
</dbReference>
<dbReference type="PANTHER" id="PTHR32089:SF112">
    <property type="entry name" value="LYSOZYME-LIKE PROTEIN-RELATED"/>
    <property type="match status" value="1"/>
</dbReference>
<dbReference type="PROSITE" id="PS50111">
    <property type="entry name" value="CHEMOTAXIS_TRANSDUC_2"/>
    <property type="match status" value="1"/>
</dbReference>
<evidence type="ECO:0000259" key="11">
    <source>
        <dbReference type="PROSITE" id="PS50111"/>
    </source>
</evidence>
<keyword evidence="2" id="KW-1003">Cell membrane</keyword>
<feature type="domain" description="Methyl-accepting transducer" evidence="11">
    <location>
        <begin position="372"/>
        <end position="608"/>
    </location>
</feature>
<evidence type="ECO:0000256" key="10">
    <source>
        <dbReference type="SAM" id="Phobius"/>
    </source>
</evidence>
<dbReference type="Gene3D" id="6.10.340.10">
    <property type="match status" value="1"/>
</dbReference>
<evidence type="ECO:0000256" key="9">
    <source>
        <dbReference type="PROSITE-ProRule" id="PRU00284"/>
    </source>
</evidence>
<comment type="caution">
    <text evidence="13">The sequence shown here is derived from an EMBL/GenBank/DDBJ whole genome shotgun (WGS) entry which is preliminary data.</text>
</comment>
<comment type="similarity">
    <text evidence="8">Belongs to the methyl-accepting chemotaxis (MCP) protein family.</text>
</comment>
<evidence type="ECO:0000256" key="6">
    <source>
        <dbReference type="ARBA" id="ARBA00023136"/>
    </source>
</evidence>
<dbReference type="InterPro" id="IPR004089">
    <property type="entry name" value="MCPsignal_dom"/>
</dbReference>
<reference evidence="13 14" key="1">
    <citation type="submission" date="2023-07" db="EMBL/GenBank/DDBJ databases">
        <title>The novel representative of Negativicutes class, Anaeroselena agilis gen. nov. sp. nov.</title>
        <authorList>
            <person name="Prokofeva M.I."/>
            <person name="Elcheninov A.G."/>
            <person name="Klyukina A."/>
            <person name="Kublanov I.V."/>
            <person name="Frolov E.N."/>
            <person name="Podosokorskaya O.A."/>
        </authorList>
    </citation>
    <scope>NUCLEOTIDE SEQUENCE [LARGE SCALE GENOMIC DNA]</scope>
    <source>
        <strain evidence="13 14">4137-cl</strain>
    </source>
</reference>
<dbReference type="PROSITE" id="PS50885">
    <property type="entry name" value="HAMP"/>
    <property type="match status" value="1"/>
</dbReference>
<dbReference type="Gene3D" id="3.30.450.20">
    <property type="entry name" value="PAS domain"/>
    <property type="match status" value="1"/>
</dbReference>
<keyword evidence="6 10" id="KW-0472">Membrane</keyword>
<dbReference type="CDD" id="cd12912">
    <property type="entry name" value="PDC2_MCP_like"/>
    <property type="match status" value="1"/>
</dbReference>
<accession>A0ABU3P0H0</accession>
<dbReference type="Pfam" id="PF00672">
    <property type="entry name" value="HAMP"/>
    <property type="match status" value="1"/>
</dbReference>
<evidence type="ECO:0000256" key="7">
    <source>
        <dbReference type="ARBA" id="ARBA00023224"/>
    </source>
</evidence>
<keyword evidence="3" id="KW-0145">Chemotaxis</keyword>
<dbReference type="PANTHER" id="PTHR32089">
    <property type="entry name" value="METHYL-ACCEPTING CHEMOTAXIS PROTEIN MCPB"/>
    <property type="match status" value="1"/>
</dbReference>
<keyword evidence="7 9" id="KW-0807">Transducer</keyword>
<dbReference type="SUPFAM" id="SSF103190">
    <property type="entry name" value="Sensory domain-like"/>
    <property type="match status" value="1"/>
</dbReference>
<sequence length="658" mass="69306">MMKSLQTKLTAVILIIFLVALGALAGFNYSKARAIILADVNETLLKTADDSAGILGEWLQARQAEITAMSVAPVIRSGNKEAILPYLVNVAKERPFYDAVCYADVNGNFITSLDKKGSIAERPYFQRAVRGETNLSDPVISKTTGHLIAPMAVPVKVDGKVVGVVYGTIDLGILSKKVLAIKVGETGYALVAQKDGLTIIHPSKDVAMKANPLKDANADAGRKMITERMVSGDKGLAVFTAMGVERFYAYAPIPGSNWALAVTVPVGEVTEKLSSLTVISLVTIMVVLVLAAIAIAIYSRRLVGPLRKMVAYSEEIANGDLREHQRTVMSNDEIGHLAETLVGMRSHLRALIEKVRASTDQVAASSEELTASAEQSSQAAGQICGVIGEVAGGAEKQLKAVEATASIVEEMSAGIKQIAANANTVANTAADSAETARQGSQAVENAVNQMEKIEDTVVRSAKVVSKLGERSKEIGTIVDTIAGIAGQTNLLALNAAIEAARAGEQGRGFAVVAEEVRKLAEQSHGAAKQIASLIGEIQQDTDSAVVAMNAGTDEVHVGSEVVQEAGNTFQTIFAAFSSVSEQIREISGAIEELSGGSQRIVSAMQAIDTVSKETVAQVQSVSAASEEQTATMEEIAASSQALAKMAEELTQAINRFRI</sequence>
<dbReference type="Proteomes" id="UP001254848">
    <property type="component" value="Unassembled WGS sequence"/>
</dbReference>
<gene>
    <name evidence="13" type="ORF">Q4T40_14905</name>
</gene>
<evidence type="ECO:0000256" key="3">
    <source>
        <dbReference type="ARBA" id="ARBA00022500"/>
    </source>
</evidence>
<evidence type="ECO:0000313" key="13">
    <source>
        <dbReference type="EMBL" id="MDT8902536.1"/>
    </source>
</evidence>
<keyword evidence="14" id="KW-1185">Reference proteome</keyword>
<keyword evidence="5 10" id="KW-1133">Transmembrane helix</keyword>
<proteinExistence type="inferred from homology"/>
<dbReference type="InterPro" id="IPR033479">
    <property type="entry name" value="dCache_1"/>
</dbReference>
<evidence type="ECO:0000256" key="5">
    <source>
        <dbReference type="ARBA" id="ARBA00022989"/>
    </source>
</evidence>
<dbReference type="InterPro" id="IPR029151">
    <property type="entry name" value="Sensor-like_sf"/>
</dbReference>
<dbReference type="SMART" id="SM00304">
    <property type="entry name" value="HAMP"/>
    <property type="match status" value="1"/>
</dbReference>
<dbReference type="CDD" id="cd11386">
    <property type="entry name" value="MCP_signal"/>
    <property type="match status" value="1"/>
</dbReference>
<dbReference type="SMART" id="SM00283">
    <property type="entry name" value="MA"/>
    <property type="match status" value="1"/>
</dbReference>
<evidence type="ECO:0000256" key="1">
    <source>
        <dbReference type="ARBA" id="ARBA00004651"/>
    </source>
</evidence>
<organism evidence="13 14">
    <name type="scientific">Anaeroselena agilis</name>
    <dbReference type="NCBI Taxonomy" id="3063788"/>
    <lineage>
        <taxon>Bacteria</taxon>
        <taxon>Bacillati</taxon>
        <taxon>Bacillota</taxon>
        <taxon>Negativicutes</taxon>
        <taxon>Acetonemataceae</taxon>
        <taxon>Anaeroselena</taxon>
    </lineage>
</organism>